<feature type="domain" description="GCVT N-terminal" evidence="8">
    <location>
        <begin position="17"/>
        <end position="262"/>
    </location>
</feature>
<evidence type="ECO:0000256" key="2">
    <source>
        <dbReference type="ARBA" id="ARBA00012616"/>
    </source>
</evidence>
<gene>
    <name evidence="10" type="ORF">ROR02_11440</name>
</gene>
<protein>
    <recommendedName>
        <fullName evidence="2">aminomethyltransferase</fullName>
        <ecNumber evidence="2">2.1.2.10</ecNumber>
    </recommendedName>
    <alternativeName>
        <fullName evidence="5">Glycine cleavage system T protein</fullName>
    </alternativeName>
</protein>
<comment type="catalytic activity">
    <reaction evidence="6">
        <text>N(6)-[(R)-S(8)-aminomethyldihydrolipoyl]-L-lysyl-[protein] + (6S)-5,6,7,8-tetrahydrofolate = N(6)-[(R)-dihydrolipoyl]-L-lysyl-[protein] + (6R)-5,10-methylene-5,6,7,8-tetrahydrofolate + NH4(+)</text>
        <dbReference type="Rhea" id="RHEA:16945"/>
        <dbReference type="Rhea" id="RHEA-COMP:10475"/>
        <dbReference type="Rhea" id="RHEA-COMP:10492"/>
        <dbReference type="ChEBI" id="CHEBI:15636"/>
        <dbReference type="ChEBI" id="CHEBI:28938"/>
        <dbReference type="ChEBI" id="CHEBI:57453"/>
        <dbReference type="ChEBI" id="CHEBI:83100"/>
        <dbReference type="ChEBI" id="CHEBI:83143"/>
        <dbReference type="EC" id="2.1.2.10"/>
    </reaction>
</comment>
<dbReference type="GO" id="GO:0032259">
    <property type="term" value="P:methylation"/>
    <property type="evidence" value="ECO:0007669"/>
    <property type="project" value="UniProtKB-KW"/>
</dbReference>
<dbReference type="InterPro" id="IPR013977">
    <property type="entry name" value="GcvT_C"/>
</dbReference>
<keyword evidence="11" id="KW-1185">Reference proteome</keyword>
<dbReference type="GO" id="GO:0006546">
    <property type="term" value="P:glycine catabolic process"/>
    <property type="evidence" value="ECO:0007669"/>
    <property type="project" value="InterPro"/>
</dbReference>
<dbReference type="NCBIfam" id="TIGR00528">
    <property type="entry name" value="gcvT"/>
    <property type="match status" value="1"/>
</dbReference>
<dbReference type="NCBIfam" id="NF010093">
    <property type="entry name" value="PRK13579.1"/>
    <property type="match status" value="1"/>
</dbReference>
<dbReference type="Gene3D" id="4.10.1250.10">
    <property type="entry name" value="Aminomethyltransferase fragment"/>
    <property type="match status" value="1"/>
</dbReference>
<comment type="caution">
    <text evidence="10">The sequence shown here is derived from an EMBL/GenBank/DDBJ whole genome shotgun (WGS) entry which is preliminary data.</text>
</comment>
<organism evidence="10 11">
    <name type="scientific">Pararhodospirillum oryzae</name>
    <dbReference type="NCBI Taxonomy" id="478448"/>
    <lineage>
        <taxon>Bacteria</taxon>
        <taxon>Pseudomonadati</taxon>
        <taxon>Pseudomonadota</taxon>
        <taxon>Alphaproteobacteria</taxon>
        <taxon>Rhodospirillales</taxon>
        <taxon>Rhodospirillaceae</taxon>
        <taxon>Pararhodospirillum</taxon>
    </lineage>
</organism>
<dbReference type="NCBIfam" id="NF001567">
    <property type="entry name" value="PRK00389.1"/>
    <property type="match status" value="1"/>
</dbReference>
<feature type="binding site" evidence="7">
    <location>
        <position position="201"/>
    </location>
    <ligand>
        <name>substrate</name>
    </ligand>
</feature>
<evidence type="ECO:0000256" key="7">
    <source>
        <dbReference type="PIRSR" id="PIRSR006487-1"/>
    </source>
</evidence>
<dbReference type="SUPFAM" id="SSF103025">
    <property type="entry name" value="Folate-binding domain"/>
    <property type="match status" value="1"/>
</dbReference>
<name>A0A512H6D5_9PROT</name>
<dbReference type="Pfam" id="PF08669">
    <property type="entry name" value="GCV_T_C"/>
    <property type="match status" value="1"/>
</dbReference>
<feature type="domain" description="Aminomethyltransferase C-terminal" evidence="9">
    <location>
        <begin position="289"/>
        <end position="365"/>
    </location>
</feature>
<dbReference type="InterPro" id="IPR027266">
    <property type="entry name" value="TrmE/GcvT-like"/>
</dbReference>
<dbReference type="AlphaFoldDB" id="A0A512H6D5"/>
<dbReference type="GO" id="GO:0008483">
    <property type="term" value="F:transaminase activity"/>
    <property type="evidence" value="ECO:0007669"/>
    <property type="project" value="UniProtKB-KW"/>
</dbReference>
<evidence type="ECO:0000259" key="9">
    <source>
        <dbReference type="Pfam" id="PF08669"/>
    </source>
</evidence>
<evidence type="ECO:0000256" key="1">
    <source>
        <dbReference type="ARBA" id="ARBA00008609"/>
    </source>
</evidence>
<dbReference type="InterPro" id="IPR029043">
    <property type="entry name" value="GcvT/YgfZ_C"/>
</dbReference>
<dbReference type="Proteomes" id="UP000321567">
    <property type="component" value="Unassembled WGS sequence"/>
</dbReference>
<accession>A0A512H6D5</accession>
<evidence type="ECO:0000256" key="6">
    <source>
        <dbReference type="ARBA" id="ARBA00047665"/>
    </source>
</evidence>
<evidence type="ECO:0000256" key="5">
    <source>
        <dbReference type="ARBA" id="ARBA00031395"/>
    </source>
</evidence>
<dbReference type="GO" id="GO:0004047">
    <property type="term" value="F:aminomethyltransferase activity"/>
    <property type="evidence" value="ECO:0007669"/>
    <property type="project" value="UniProtKB-EC"/>
</dbReference>
<dbReference type="InterPro" id="IPR006222">
    <property type="entry name" value="GCVT_N"/>
</dbReference>
<comment type="similarity">
    <text evidence="1">Belongs to the GcvT family.</text>
</comment>
<dbReference type="Gene3D" id="3.30.70.1400">
    <property type="entry name" value="Aminomethyltransferase beta-barrel domains"/>
    <property type="match status" value="1"/>
</dbReference>
<dbReference type="EMBL" id="BJZO01000023">
    <property type="protein sequence ID" value="GEO81013.1"/>
    <property type="molecule type" value="Genomic_DNA"/>
</dbReference>
<evidence type="ECO:0000256" key="3">
    <source>
        <dbReference type="ARBA" id="ARBA00022576"/>
    </source>
</evidence>
<dbReference type="FunFam" id="3.30.70.1400:FF:000001">
    <property type="entry name" value="Aminomethyltransferase"/>
    <property type="match status" value="1"/>
</dbReference>
<keyword evidence="4 10" id="KW-0808">Transferase</keyword>
<reference evidence="10 11" key="1">
    <citation type="submission" date="2019-07" db="EMBL/GenBank/DDBJ databases">
        <title>Whole genome shotgun sequence of Rhodospirillum oryzae NBRC 107573.</title>
        <authorList>
            <person name="Hosoyama A."/>
            <person name="Uohara A."/>
            <person name="Ohji S."/>
            <person name="Ichikawa N."/>
        </authorList>
    </citation>
    <scope>NUCLEOTIDE SEQUENCE [LARGE SCALE GENOMIC DNA]</scope>
    <source>
        <strain evidence="10 11">NBRC 107573</strain>
    </source>
</reference>
<sequence length="384" mass="40182">MASDDSVSLRVTPLFSLCQELGARFTPFAGYRMALSFPAGTLREHQHTREAASLFDVSHMGQIVVSGPDRVALLESLTPASIRALPPGRLRYSMFTTPTGGVLDDLMIACRGDDLMVVVNAARREADLAHLREAARGHAADVALLEDQALLALQGPAAAAVLSALAAGVGDLPFLGMGPFALDGVLCWVSRSGYTGEDGFEISVKATHVEPLARRLLADPRVAPAGLAARDTLRLEAGLCLNGADLTPSITPVEAGLGWVVGRERRLDGQFPGSDVLFQQLAEGPAWCRVGLRLAGRAVARPGAPVLDPQGAEVGVVTSGGFSPTLNQPIAMARVPAALASPGQPLAVRVRDHQLDALVTALPFVPARTVGRACSGPSEPRNKP</sequence>
<dbReference type="GO" id="GO:0005960">
    <property type="term" value="C:glycine cleavage complex"/>
    <property type="evidence" value="ECO:0007669"/>
    <property type="project" value="InterPro"/>
</dbReference>
<dbReference type="RefSeq" id="WP_147163052.1">
    <property type="nucleotide sequence ID" value="NZ_BJZO01000023.1"/>
</dbReference>
<keyword evidence="3" id="KW-0032">Aminotransferase</keyword>
<evidence type="ECO:0000313" key="10">
    <source>
        <dbReference type="EMBL" id="GEO81013.1"/>
    </source>
</evidence>
<dbReference type="GO" id="GO:0008168">
    <property type="term" value="F:methyltransferase activity"/>
    <property type="evidence" value="ECO:0007669"/>
    <property type="project" value="UniProtKB-KW"/>
</dbReference>
<keyword evidence="10" id="KW-0489">Methyltransferase</keyword>
<dbReference type="PANTHER" id="PTHR43757:SF2">
    <property type="entry name" value="AMINOMETHYLTRANSFERASE, MITOCHONDRIAL"/>
    <property type="match status" value="1"/>
</dbReference>
<dbReference type="InterPro" id="IPR006223">
    <property type="entry name" value="GcvT"/>
</dbReference>
<proteinExistence type="inferred from homology"/>
<dbReference type="PIRSF" id="PIRSF006487">
    <property type="entry name" value="GcvT"/>
    <property type="match status" value="1"/>
</dbReference>
<dbReference type="EC" id="2.1.2.10" evidence="2"/>
<evidence type="ECO:0000313" key="11">
    <source>
        <dbReference type="Proteomes" id="UP000321567"/>
    </source>
</evidence>
<dbReference type="Pfam" id="PF01571">
    <property type="entry name" value="GCV_T"/>
    <property type="match status" value="1"/>
</dbReference>
<dbReference type="SUPFAM" id="SSF101790">
    <property type="entry name" value="Aminomethyltransferase beta-barrel domain"/>
    <property type="match status" value="1"/>
</dbReference>
<dbReference type="Gene3D" id="2.40.30.110">
    <property type="entry name" value="Aminomethyltransferase beta-barrel domains"/>
    <property type="match status" value="1"/>
</dbReference>
<evidence type="ECO:0000259" key="8">
    <source>
        <dbReference type="Pfam" id="PF01571"/>
    </source>
</evidence>
<dbReference type="Gene3D" id="3.30.1360.120">
    <property type="entry name" value="Probable tRNA modification gtpase trme, domain 1"/>
    <property type="match status" value="1"/>
</dbReference>
<dbReference type="InterPro" id="IPR028896">
    <property type="entry name" value="GcvT/YgfZ/DmdA"/>
</dbReference>
<evidence type="ECO:0000256" key="4">
    <source>
        <dbReference type="ARBA" id="ARBA00022679"/>
    </source>
</evidence>
<dbReference type="PANTHER" id="PTHR43757">
    <property type="entry name" value="AMINOMETHYLTRANSFERASE"/>
    <property type="match status" value="1"/>
</dbReference>
<dbReference type="OrthoDB" id="9774591at2"/>